<keyword evidence="4" id="KW-0472">Membrane</keyword>
<accession>A0A087YQB1</accession>
<keyword evidence="7" id="KW-1185">Reference proteome</keyword>
<dbReference type="Pfam" id="PF23222">
    <property type="entry name" value="RRM_PARP14_1"/>
    <property type="match status" value="1"/>
</dbReference>
<feature type="domain" description="AIG1-type G" evidence="5">
    <location>
        <begin position="128"/>
        <end position="337"/>
    </location>
</feature>
<organism evidence="6 7">
    <name type="scientific">Poecilia formosa</name>
    <name type="common">Amazon molly</name>
    <name type="synonym">Limia formosa</name>
    <dbReference type="NCBI Taxonomy" id="48698"/>
    <lineage>
        <taxon>Eukaryota</taxon>
        <taxon>Metazoa</taxon>
        <taxon>Chordata</taxon>
        <taxon>Craniata</taxon>
        <taxon>Vertebrata</taxon>
        <taxon>Euteleostomi</taxon>
        <taxon>Actinopterygii</taxon>
        <taxon>Neopterygii</taxon>
        <taxon>Teleostei</taxon>
        <taxon>Neoteleostei</taxon>
        <taxon>Acanthomorphata</taxon>
        <taxon>Ovalentaria</taxon>
        <taxon>Atherinomorphae</taxon>
        <taxon>Cyprinodontiformes</taxon>
        <taxon>Poeciliidae</taxon>
        <taxon>Poeciliinae</taxon>
        <taxon>Poecilia</taxon>
    </lineage>
</organism>
<dbReference type="GeneTree" id="ENSGT01150000286992"/>
<evidence type="ECO:0000256" key="1">
    <source>
        <dbReference type="ARBA" id="ARBA00008535"/>
    </source>
</evidence>
<reference evidence="6" key="3">
    <citation type="submission" date="2025-09" db="UniProtKB">
        <authorList>
            <consortium name="Ensembl"/>
        </authorList>
    </citation>
    <scope>IDENTIFICATION</scope>
</reference>
<feature type="transmembrane region" description="Helical" evidence="4">
    <location>
        <begin position="412"/>
        <end position="435"/>
    </location>
</feature>
<keyword evidence="4" id="KW-1133">Transmembrane helix</keyword>
<keyword evidence="3" id="KW-0342">GTP-binding</keyword>
<reference evidence="6" key="2">
    <citation type="submission" date="2025-08" db="UniProtKB">
        <authorList>
            <consortium name="Ensembl"/>
        </authorList>
    </citation>
    <scope>IDENTIFICATION</scope>
</reference>
<dbReference type="InterPro" id="IPR012677">
    <property type="entry name" value="Nucleotide-bd_a/b_plait_sf"/>
</dbReference>
<dbReference type="Proteomes" id="UP000028760">
    <property type="component" value="Unassembled WGS sequence"/>
</dbReference>
<name>A0A087YQB1_POEFO</name>
<dbReference type="STRING" id="48698.ENSPFOP00000020214"/>
<evidence type="ECO:0000313" key="7">
    <source>
        <dbReference type="Proteomes" id="UP000028760"/>
    </source>
</evidence>
<evidence type="ECO:0000313" key="6">
    <source>
        <dbReference type="Ensembl" id="ENSPFOP00000020214.2"/>
    </source>
</evidence>
<dbReference type="PANTHER" id="PTHR10903:SF62">
    <property type="entry name" value="GTPASE IMAP FAMILY MEMBER 4-LIKE-RELATED"/>
    <property type="match status" value="1"/>
</dbReference>
<dbReference type="InterPro" id="IPR027417">
    <property type="entry name" value="P-loop_NTPase"/>
</dbReference>
<dbReference type="PANTHER" id="PTHR10903">
    <property type="entry name" value="GTPASE, IMAP FAMILY MEMBER-RELATED"/>
    <property type="match status" value="1"/>
</dbReference>
<dbReference type="Pfam" id="PF04548">
    <property type="entry name" value="AIG1"/>
    <property type="match status" value="1"/>
</dbReference>
<protein>
    <recommendedName>
        <fullName evidence="5">AIG1-type G domain-containing protein</fullName>
    </recommendedName>
</protein>
<sequence>MRMEDHYQYPVFIVCSNVLLEQNKKKVRNYFKIKRKSGGGECGPVTTAADETYSVAFKHQRDQQEVLRRCEHTVKLPSGRLVLIVIDKPLSSDSSSTSVSTAPVERAVSNENDWDFINTGNRCLPDESDLRRIVILGKTGSGKSSLGNTIFGEDKFTVYPGASSCQSPCQAKTESLNGRRITLIDTPGLFDTNMPEENLKDEILKCITECSPGPHAFLIVLEVGRFTDQENDIIQKICEYFSEEVFTYATVVFTNGEKLPIGQNIKEYISQNESLLEIVTKCGGRCHVVDNEHWNNRSIETFRSNAFQVKDILKSIEDTVVQNDGKYYTNEFLQRVEEMTQQVLHEEEQVLHEELLVLHEEEEVLHEELPVLHEEEQVLHEEQQVAREGIMKRAKRRVCEILKKVKGIKSDLLWKAFLGTTVAGICILACIATFLPGIGEVVGAAGFTVAAAAAIAGLRPSSI</sequence>
<dbReference type="InterPro" id="IPR045058">
    <property type="entry name" value="GIMA/IAN/Toc"/>
</dbReference>
<dbReference type="Ensembl" id="ENSPFOT00000020238.2">
    <property type="protein sequence ID" value="ENSPFOP00000020214.2"/>
    <property type="gene ID" value="ENSPFOG00000020088.2"/>
</dbReference>
<reference evidence="7" key="1">
    <citation type="submission" date="2013-10" db="EMBL/GenBank/DDBJ databases">
        <authorList>
            <person name="Schartl M."/>
            <person name="Warren W."/>
        </authorList>
    </citation>
    <scope>NUCLEOTIDE SEQUENCE [LARGE SCALE GENOMIC DNA]</scope>
    <source>
        <strain evidence="7">female</strain>
    </source>
</reference>
<evidence type="ECO:0000256" key="3">
    <source>
        <dbReference type="ARBA" id="ARBA00023134"/>
    </source>
</evidence>
<dbReference type="EMBL" id="AYCK01008976">
    <property type="status" value="NOT_ANNOTATED_CDS"/>
    <property type="molecule type" value="Genomic_DNA"/>
</dbReference>
<dbReference type="AlphaFoldDB" id="A0A087YQB1"/>
<dbReference type="Gene3D" id="3.30.70.330">
    <property type="match status" value="1"/>
</dbReference>
<keyword evidence="2" id="KW-0547">Nucleotide-binding</keyword>
<evidence type="ECO:0000256" key="2">
    <source>
        <dbReference type="ARBA" id="ARBA00022741"/>
    </source>
</evidence>
<dbReference type="InterPro" id="IPR057051">
    <property type="entry name" value="PARP14_RPM_1"/>
</dbReference>
<feature type="transmembrane region" description="Helical" evidence="4">
    <location>
        <begin position="441"/>
        <end position="458"/>
    </location>
</feature>
<dbReference type="InterPro" id="IPR006703">
    <property type="entry name" value="G_AIG1"/>
</dbReference>
<dbReference type="Gene3D" id="3.40.50.300">
    <property type="entry name" value="P-loop containing nucleotide triphosphate hydrolases"/>
    <property type="match status" value="1"/>
</dbReference>
<keyword evidence="4" id="KW-0812">Transmembrane</keyword>
<evidence type="ECO:0000259" key="5">
    <source>
        <dbReference type="PROSITE" id="PS51720"/>
    </source>
</evidence>
<dbReference type="SUPFAM" id="SSF52540">
    <property type="entry name" value="P-loop containing nucleoside triphosphate hydrolases"/>
    <property type="match status" value="1"/>
</dbReference>
<dbReference type="FunFam" id="3.40.50.300:FF:000366">
    <property type="entry name" value="GTPase, IMAP family member 2"/>
    <property type="match status" value="1"/>
</dbReference>
<comment type="similarity">
    <text evidence="1">Belongs to the TRAFAC class TrmE-Era-EngA-EngB-Septin-like GTPase superfamily. AIG1/Toc34/Toc159-like paraseptin GTPase family. IAN subfamily.</text>
</comment>
<evidence type="ECO:0000256" key="4">
    <source>
        <dbReference type="SAM" id="Phobius"/>
    </source>
</evidence>
<dbReference type="PROSITE" id="PS51720">
    <property type="entry name" value="G_AIG1"/>
    <property type="match status" value="1"/>
</dbReference>
<proteinExistence type="inferred from homology"/>
<dbReference type="GO" id="GO:0005525">
    <property type="term" value="F:GTP binding"/>
    <property type="evidence" value="ECO:0007669"/>
    <property type="project" value="UniProtKB-KW"/>
</dbReference>